<comment type="caution">
    <text evidence="5">The sequence shown here is derived from an EMBL/GenBank/DDBJ whole genome shotgun (WGS) entry which is preliminary data.</text>
</comment>
<dbReference type="AlphaFoldDB" id="A0A0R2D622"/>
<dbReference type="InterPro" id="IPR000055">
    <property type="entry name" value="Restrct_endonuc_typeI_TRD"/>
</dbReference>
<accession>A0A0R2D622</accession>
<feature type="domain" description="Type I restriction modification DNA specificity" evidence="4">
    <location>
        <begin position="194"/>
        <end position="337"/>
    </location>
</feature>
<evidence type="ECO:0000259" key="4">
    <source>
        <dbReference type="Pfam" id="PF01420"/>
    </source>
</evidence>
<dbReference type="PATRIC" id="fig|1423796.3.peg.360"/>
<dbReference type="Pfam" id="PF01420">
    <property type="entry name" value="Methylase_S"/>
    <property type="match status" value="2"/>
</dbReference>
<evidence type="ECO:0000256" key="2">
    <source>
        <dbReference type="ARBA" id="ARBA00022747"/>
    </source>
</evidence>
<dbReference type="SUPFAM" id="SSF116734">
    <property type="entry name" value="DNA methylase specificity domain"/>
    <property type="match status" value="2"/>
</dbReference>
<dbReference type="InterPro" id="IPR044946">
    <property type="entry name" value="Restrct_endonuc_typeI_TRD_sf"/>
</dbReference>
<dbReference type="CDD" id="cd17251">
    <property type="entry name" value="RMtype1_S_HinAWORF1578P-TRD2-CR2_like"/>
    <property type="match status" value="1"/>
</dbReference>
<keyword evidence="6" id="KW-1185">Reference proteome</keyword>
<protein>
    <submittedName>
        <fullName evidence="5">Type I site-specific restriction-modification system, S (Specificity) subunit</fullName>
    </submittedName>
</protein>
<keyword evidence="3" id="KW-0238">DNA-binding</keyword>
<dbReference type="GO" id="GO:0003677">
    <property type="term" value="F:DNA binding"/>
    <property type="evidence" value="ECO:0007669"/>
    <property type="project" value="UniProtKB-KW"/>
</dbReference>
<dbReference type="Proteomes" id="UP000051638">
    <property type="component" value="Unassembled WGS sequence"/>
</dbReference>
<evidence type="ECO:0000256" key="3">
    <source>
        <dbReference type="ARBA" id="ARBA00023125"/>
    </source>
</evidence>
<keyword evidence="2" id="KW-0680">Restriction system</keyword>
<dbReference type="Gene3D" id="1.10.287.1120">
    <property type="entry name" value="Bipartite methylase S protein"/>
    <property type="match status" value="1"/>
</dbReference>
<organism evidence="5 6">
    <name type="scientific">Loigolactobacillus rennini DSM 20253</name>
    <dbReference type="NCBI Taxonomy" id="1423796"/>
    <lineage>
        <taxon>Bacteria</taxon>
        <taxon>Bacillati</taxon>
        <taxon>Bacillota</taxon>
        <taxon>Bacilli</taxon>
        <taxon>Lactobacillales</taxon>
        <taxon>Lactobacillaceae</taxon>
        <taxon>Loigolactobacillus</taxon>
    </lineage>
</organism>
<gene>
    <name evidence="5" type="ORF">FC24_GL000349</name>
</gene>
<feature type="domain" description="Type I restriction modification DNA specificity" evidence="4">
    <location>
        <begin position="2"/>
        <end position="175"/>
    </location>
</feature>
<dbReference type="CDD" id="cd17273">
    <property type="entry name" value="RMtype1_S_EcoJA69PI-TRD1-CR1_like"/>
    <property type="match status" value="1"/>
</dbReference>
<evidence type="ECO:0000313" key="5">
    <source>
        <dbReference type="EMBL" id="KRM99383.1"/>
    </source>
</evidence>
<name>A0A0R2D622_9LACO</name>
<evidence type="ECO:0000256" key="1">
    <source>
        <dbReference type="ARBA" id="ARBA00010923"/>
    </source>
</evidence>
<comment type="similarity">
    <text evidence="1">Belongs to the type-I restriction system S methylase family.</text>
</comment>
<proteinExistence type="inferred from homology"/>
<dbReference type="OrthoDB" id="9795776at2"/>
<evidence type="ECO:0000313" key="6">
    <source>
        <dbReference type="Proteomes" id="UP000051638"/>
    </source>
</evidence>
<dbReference type="PANTHER" id="PTHR30408:SF13">
    <property type="entry name" value="TYPE I RESTRICTION ENZYME HINDI SPECIFICITY SUBUNIT"/>
    <property type="match status" value="1"/>
</dbReference>
<dbReference type="RefSeq" id="WP_057873266.1">
    <property type="nucleotide sequence ID" value="NZ_AYYI01000015.1"/>
</dbReference>
<dbReference type="PANTHER" id="PTHR30408">
    <property type="entry name" value="TYPE-1 RESTRICTION ENZYME ECOKI SPECIFICITY PROTEIN"/>
    <property type="match status" value="1"/>
</dbReference>
<dbReference type="InterPro" id="IPR052021">
    <property type="entry name" value="Type-I_RS_S_subunit"/>
</dbReference>
<dbReference type="STRING" id="1423796.FC24_GL000349"/>
<dbReference type="Gene3D" id="3.90.220.20">
    <property type="entry name" value="DNA methylase specificity domains"/>
    <property type="match status" value="2"/>
</dbReference>
<sequence>MKYKLKDIGKIVGGGTPSTKHSEYYAENGIGWITPKDLSRYHRKYIFHGRRDISRLGLDHSSARSMPTNSILVSSRAPIGYVAMAGDTLTTNQGFKNIVPDISKVLPDYLYYLMLNSKDKLEQVASGSTFKEVSGKTMKELEVDIPELNKQYEVVSRLNPIIQKIEHNNRLNDNLLELISLIWNQYRNNISRKITLKSLAKYIITGKTPSTKVKENYGTDVPFVKIPDMHNKVFVDETTQNLSALGANSQKSKYLPTNTIMVSCIGTPGLVSLAGGVVQTNQQINSLILDDKYTYWVFLELRSLKNKIGNLGSGGTTIRNLNKSDFSNIEIKIPNTKDMLDDFSNIARSMFEQIHANYSENRKLIQLKKSLLNKYF</sequence>
<dbReference type="GO" id="GO:0009307">
    <property type="term" value="P:DNA restriction-modification system"/>
    <property type="evidence" value="ECO:0007669"/>
    <property type="project" value="UniProtKB-KW"/>
</dbReference>
<dbReference type="EMBL" id="AYYI01000015">
    <property type="protein sequence ID" value="KRM99383.1"/>
    <property type="molecule type" value="Genomic_DNA"/>
</dbReference>
<reference evidence="5 6" key="1">
    <citation type="journal article" date="2015" name="Genome Announc.">
        <title>Expanding the biotechnology potential of lactobacilli through comparative genomics of 213 strains and associated genera.</title>
        <authorList>
            <person name="Sun Z."/>
            <person name="Harris H.M."/>
            <person name="McCann A."/>
            <person name="Guo C."/>
            <person name="Argimon S."/>
            <person name="Zhang W."/>
            <person name="Yang X."/>
            <person name="Jeffery I.B."/>
            <person name="Cooney J.C."/>
            <person name="Kagawa T.F."/>
            <person name="Liu W."/>
            <person name="Song Y."/>
            <person name="Salvetti E."/>
            <person name="Wrobel A."/>
            <person name="Rasinkangas P."/>
            <person name="Parkhill J."/>
            <person name="Rea M.C."/>
            <person name="O'Sullivan O."/>
            <person name="Ritari J."/>
            <person name="Douillard F.P."/>
            <person name="Paul Ross R."/>
            <person name="Yang R."/>
            <person name="Briner A.E."/>
            <person name="Felis G.E."/>
            <person name="de Vos W.M."/>
            <person name="Barrangou R."/>
            <person name="Klaenhammer T.R."/>
            <person name="Caufield P.W."/>
            <person name="Cui Y."/>
            <person name="Zhang H."/>
            <person name="O'Toole P.W."/>
        </authorList>
    </citation>
    <scope>NUCLEOTIDE SEQUENCE [LARGE SCALE GENOMIC DNA]</scope>
    <source>
        <strain evidence="5 6">DSM 20253</strain>
    </source>
</reference>